<keyword evidence="1" id="KW-1185">Reference proteome</keyword>
<sequence>MSNPTDSKNHKGDNFHHKGDNFQAILNLISQNNDKMLTIMTQQSEMLSTIKSLQNEMLSTIKSLQNRLNNLELNIPNIPATTPRCSRVKSRKQNSFGEPVVTLYDSNGEEDTGSNSAEITPKQPIMTNNIKLASFDGKSNFQIWI</sequence>
<dbReference type="AlphaFoldDB" id="A0A0N4ZZP4"/>
<reference evidence="2" key="1">
    <citation type="submission" date="2017-02" db="UniProtKB">
        <authorList>
            <consortium name="WormBaseParasite"/>
        </authorList>
    </citation>
    <scope>IDENTIFICATION</scope>
</reference>
<evidence type="ECO:0000313" key="1">
    <source>
        <dbReference type="Proteomes" id="UP000038045"/>
    </source>
</evidence>
<name>A0A0N4ZZP4_PARTI</name>
<dbReference type="WBParaSite" id="PTRK_0001445500.1">
    <property type="protein sequence ID" value="PTRK_0001445500.1"/>
    <property type="gene ID" value="PTRK_0001445500"/>
</dbReference>
<evidence type="ECO:0000313" key="2">
    <source>
        <dbReference type="WBParaSite" id="PTRK_0001445500.1"/>
    </source>
</evidence>
<accession>A0A0N4ZZP4</accession>
<organism evidence="1 2">
    <name type="scientific">Parastrongyloides trichosuri</name>
    <name type="common">Possum-specific nematode worm</name>
    <dbReference type="NCBI Taxonomy" id="131310"/>
    <lineage>
        <taxon>Eukaryota</taxon>
        <taxon>Metazoa</taxon>
        <taxon>Ecdysozoa</taxon>
        <taxon>Nematoda</taxon>
        <taxon>Chromadorea</taxon>
        <taxon>Rhabditida</taxon>
        <taxon>Tylenchina</taxon>
        <taxon>Panagrolaimomorpha</taxon>
        <taxon>Strongyloidoidea</taxon>
        <taxon>Strongyloididae</taxon>
        <taxon>Parastrongyloides</taxon>
    </lineage>
</organism>
<dbReference type="Proteomes" id="UP000038045">
    <property type="component" value="Unplaced"/>
</dbReference>
<proteinExistence type="predicted"/>
<protein>
    <submittedName>
        <fullName evidence="2">Uncharacterized protein</fullName>
    </submittedName>
</protein>